<accession>A0A0G1NEG7</accession>
<dbReference type="PANTHER" id="PTHR47559">
    <property type="entry name" value="OS03G0844900 PROTEIN"/>
    <property type="match status" value="1"/>
</dbReference>
<dbReference type="SMART" id="SM00316">
    <property type="entry name" value="S1"/>
    <property type="match status" value="4"/>
</dbReference>
<dbReference type="SUPFAM" id="SSF50249">
    <property type="entry name" value="Nucleic acid-binding proteins"/>
    <property type="match status" value="4"/>
</dbReference>
<feature type="domain" description="S1 motif" evidence="1">
    <location>
        <begin position="50"/>
        <end position="117"/>
    </location>
</feature>
<evidence type="ECO:0000259" key="1">
    <source>
        <dbReference type="PROSITE" id="PS50126"/>
    </source>
</evidence>
<gene>
    <name evidence="2" type="ORF">UX27_C0015G0004</name>
</gene>
<dbReference type="InterPro" id="IPR012340">
    <property type="entry name" value="NA-bd_OB-fold"/>
</dbReference>
<dbReference type="PRINTS" id="PR00681">
    <property type="entry name" value="RIBOSOMALS1"/>
</dbReference>
<dbReference type="AlphaFoldDB" id="A0A0G1NEG7"/>
<dbReference type="GO" id="GO:0003676">
    <property type="term" value="F:nucleic acid binding"/>
    <property type="evidence" value="ECO:0007669"/>
    <property type="project" value="InterPro"/>
</dbReference>
<dbReference type="InterPro" id="IPR035104">
    <property type="entry name" value="Ribosomal_protein_S1-like"/>
</dbReference>
<feature type="domain" description="S1 motif" evidence="1">
    <location>
        <begin position="135"/>
        <end position="213"/>
    </location>
</feature>
<dbReference type="EMBL" id="LCLO01000015">
    <property type="protein sequence ID" value="KKU18934.1"/>
    <property type="molecule type" value="Genomic_DNA"/>
</dbReference>
<dbReference type="PROSITE" id="PS50126">
    <property type="entry name" value="S1"/>
    <property type="match status" value="4"/>
</dbReference>
<name>A0A0G1NEG7_9BACT</name>
<dbReference type="InterPro" id="IPR052757">
    <property type="entry name" value="Ribosomal_protein_S1"/>
</dbReference>
<dbReference type="Proteomes" id="UP000034644">
    <property type="component" value="Unassembled WGS sequence"/>
</dbReference>
<dbReference type="CDD" id="cd04465">
    <property type="entry name" value="S1_RPS1_repeat_ec2_hs2"/>
    <property type="match status" value="1"/>
</dbReference>
<evidence type="ECO:0000313" key="2">
    <source>
        <dbReference type="EMBL" id="KKU18934.1"/>
    </source>
</evidence>
<feature type="domain" description="S1 motif" evidence="1">
    <location>
        <begin position="326"/>
        <end position="393"/>
    </location>
</feature>
<protein>
    <submittedName>
        <fullName evidence="2">RNA binding S1 domain protein</fullName>
    </submittedName>
</protein>
<dbReference type="PANTHER" id="PTHR47559:SF1">
    <property type="entry name" value="OS03G0844900 PROTEIN"/>
    <property type="match status" value="1"/>
</dbReference>
<sequence>MTSRCCICYSVIYMNEIEQIQTLINGEQKKSDMAVLLRDEPNFAAVLKVGGLIEGAIIEKTSKAVHIDLGLLGTGIIYGRELMDAYEILKKSKPGDKILGKIVELENEDGYVELSLKEASRQRVWDQLREKQKSQEIIVVKISEANRGGLVAPISGIKAFLPVSQLAPKHYPRIEGGDKEKILVELNKLVGQELKVKILDMFPEEEKLIISEKEVKNGEMTEVLKHFKVGDIIEGEVAGVVDFGAFVKLPAPFQNNDGSSATESLEGLIHISELDYKLIENPQEVIKVGDKVRAQIIDLEGDRISLSLKRLKEDPWKNIGSIYKKGDIVAGEVTKFNPFGAFVQLDQNIHGLVHISEFGSENKMKTALILGQKYNFKIISVEPEEHRMALGLADVSDGQSEQKKEE</sequence>
<feature type="domain" description="S1 motif" evidence="1">
    <location>
        <begin position="230"/>
        <end position="309"/>
    </location>
</feature>
<organism evidence="2 3">
    <name type="scientific">Candidatus Azambacteria bacterium GW2011_GWA2_45_90</name>
    <dbReference type="NCBI Taxonomy" id="1618614"/>
    <lineage>
        <taxon>Bacteria</taxon>
        <taxon>Candidatus Azamiibacteriota</taxon>
    </lineage>
</organism>
<dbReference type="InterPro" id="IPR003029">
    <property type="entry name" value="S1_domain"/>
</dbReference>
<dbReference type="Gene3D" id="2.40.50.140">
    <property type="entry name" value="Nucleic acid-binding proteins"/>
    <property type="match status" value="4"/>
</dbReference>
<proteinExistence type="predicted"/>
<reference evidence="2 3" key="1">
    <citation type="journal article" date="2015" name="Nature">
        <title>rRNA introns, odd ribosomes, and small enigmatic genomes across a large radiation of phyla.</title>
        <authorList>
            <person name="Brown C.T."/>
            <person name="Hug L.A."/>
            <person name="Thomas B.C."/>
            <person name="Sharon I."/>
            <person name="Castelle C.J."/>
            <person name="Singh A."/>
            <person name="Wilkins M.J."/>
            <person name="Williams K.H."/>
            <person name="Banfield J.F."/>
        </authorList>
    </citation>
    <scope>NUCLEOTIDE SEQUENCE [LARGE SCALE GENOMIC DNA]</scope>
</reference>
<comment type="caution">
    <text evidence="2">The sequence shown here is derived from an EMBL/GenBank/DDBJ whole genome shotgun (WGS) entry which is preliminary data.</text>
</comment>
<evidence type="ECO:0000313" key="3">
    <source>
        <dbReference type="Proteomes" id="UP000034644"/>
    </source>
</evidence>
<dbReference type="Pfam" id="PF00575">
    <property type="entry name" value="S1"/>
    <property type="match status" value="2"/>
</dbReference>